<evidence type="ECO:0000313" key="1">
    <source>
        <dbReference type="EMBL" id="AZA10236.1"/>
    </source>
</evidence>
<keyword evidence="2" id="KW-1185">Reference proteome</keyword>
<gene>
    <name evidence="1" type="ORF">CPPEL_10700</name>
</gene>
<accession>A0A3G6IX63</accession>
<evidence type="ECO:0000313" key="2">
    <source>
        <dbReference type="Proteomes" id="UP000271426"/>
    </source>
</evidence>
<dbReference type="OrthoDB" id="4401126at2"/>
<dbReference type="GO" id="GO:0003824">
    <property type="term" value="F:catalytic activity"/>
    <property type="evidence" value="ECO:0007669"/>
    <property type="project" value="InterPro"/>
</dbReference>
<proteinExistence type="predicted"/>
<dbReference type="KEGG" id="cpso:CPPEL_10700"/>
<dbReference type="EMBL" id="CP033898">
    <property type="protein sequence ID" value="AZA10236.1"/>
    <property type="molecule type" value="Genomic_DNA"/>
</dbReference>
<evidence type="ECO:0008006" key="3">
    <source>
        <dbReference type="Google" id="ProtNLM"/>
    </source>
</evidence>
<dbReference type="InterPro" id="IPR036038">
    <property type="entry name" value="Aminotransferase-like"/>
</dbReference>
<reference evidence="1 2" key="1">
    <citation type="submission" date="2018-11" db="EMBL/GenBank/DDBJ databases">
        <authorList>
            <person name="Kleinhagauer T."/>
            <person name="Glaeser S.P."/>
            <person name="Spergser J."/>
            <person name="Ruckert C."/>
            <person name="Kaempfer P."/>
            <person name="Busse H.-J."/>
        </authorList>
    </citation>
    <scope>NUCLEOTIDE SEQUENCE [LARGE SCALE GENOMIC DNA]</scope>
    <source>
        <strain evidence="1 2">812CH</strain>
    </source>
</reference>
<dbReference type="SUPFAM" id="SSF56752">
    <property type="entry name" value="D-aminoacid aminotransferase-like PLP-dependent enzymes"/>
    <property type="match status" value="1"/>
</dbReference>
<organism evidence="1 2">
    <name type="scientific">Corynebacterium pseudopelargi</name>
    <dbReference type="NCBI Taxonomy" id="2080757"/>
    <lineage>
        <taxon>Bacteria</taxon>
        <taxon>Bacillati</taxon>
        <taxon>Actinomycetota</taxon>
        <taxon>Actinomycetes</taxon>
        <taxon>Mycobacteriales</taxon>
        <taxon>Corynebacteriaceae</taxon>
        <taxon>Corynebacterium</taxon>
    </lineage>
</organism>
<dbReference type="AlphaFoldDB" id="A0A3G6IX63"/>
<dbReference type="Proteomes" id="UP000271426">
    <property type="component" value="Chromosome"/>
</dbReference>
<protein>
    <recommendedName>
        <fullName evidence="3">Aminotransferase class IV</fullName>
    </recommendedName>
</protein>
<sequence length="226" mass="24758">MFSSFLLVDAHAPALPAHRARLAAFGPIAQLDTSPLRTPGTWNPKIAWDGTQWQITMRPARPRASTVDIHGLIPDQRRAPTIKGADIPWLQSTLGSDRSEALLLDSAGQVIESTFSCPLVFDQHRVWMSTHPRALSSTTATVICPILQAMGFELHQSPKGFRPEWIMHKPTVLLNAFHGVREVQHWGTRPAASTPLDVAALNQALWASAEDVRLLSGRSSGQGTQL</sequence>
<name>A0A3G6IX63_9CORY</name>
<dbReference type="RefSeq" id="WP_123961072.1">
    <property type="nucleotide sequence ID" value="NZ_CP033898.1"/>
</dbReference>